<dbReference type="AlphaFoldDB" id="M3IAV0"/>
<reference evidence="1 2" key="1">
    <citation type="submission" date="2013-02" db="EMBL/GenBank/DDBJ databases">
        <authorList>
            <person name="Harkins D.M."/>
            <person name="Durkin A.S."/>
            <person name="Brinkac L.M."/>
            <person name="Haft D.H."/>
            <person name="Selengut J.D."/>
            <person name="Sanka R."/>
            <person name="DePew J."/>
            <person name="Purushe J."/>
            <person name="Tulsiani S.M."/>
            <person name="Graham G.C."/>
            <person name="Burns M.-A."/>
            <person name="Dohnt M.F."/>
            <person name="Smythe L.D."/>
            <person name="McKay D.B."/>
            <person name="Craig S.B."/>
            <person name="Vinetz J.M."/>
            <person name="Sutton G.G."/>
            <person name="Nierman W.C."/>
            <person name="Fouts D.E."/>
        </authorList>
    </citation>
    <scope>NUCLEOTIDE SEQUENCE [LARGE SCALE GENOMIC DNA]</scope>
    <source>
        <strain evidence="1 2">LT2186</strain>
    </source>
</reference>
<organism evidence="1 2">
    <name type="scientific">Leptospira interrogans serovar Grippotyphosa str. LT2186</name>
    <dbReference type="NCBI Taxonomy" id="1001599"/>
    <lineage>
        <taxon>Bacteria</taxon>
        <taxon>Pseudomonadati</taxon>
        <taxon>Spirochaetota</taxon>
        <taxon>Spirochaetia</taxon>
        <taxon>Leptospirales</taxon>
        <taxon>Leptospiraceae</taxon>
        <taxon>Leptospira</taxon>
    </lineage>
</organism>
<gene>
    <name evidence="1" type="ORF">LEP1GSC151_0285</name>
</gene>
<sequence length="40" mass="4530">MSGADRVEFYTGPFAEAFDHSPQIGKNVLKPSMFRPLLKF</sequence>
<name>M3IAV0_LEPIR</name>
<dbReference type="Proteomes" id="UP000011776">
    <property type="component" value="Unassembled WGS sequence"/>
</dbReference>
<proteinExistence type="predicted"/>
<evidence type="ECO:0000313" key="1">
    <source>
        <dbReference type="EMBL" id="EMG12511.1"/>
    </source>
</evidence>
<comment type="caution">
    <text evidence="1">The sequence shown here is derived from an EMBL/GenBank/DDBJ whole genome shotgun (WGS) entry which is preliminary data.</text>
</comment>
<dbReference type="EMBL" id="AFME02000087">
    <property type="protein sequence ID" value="EMG12511.1"/>
    <property type="molecule type" value="Genomic_DNA"/>
</dbReference>
<evidence type="ECO:0000313" key="2">
    <source>
        <dbReference type="Proteomes" id="UP000011776"/>
    </source>
</evidence>
<dbReference type="BioCyc" id="LINT1001599:G11K9-4806-MONOMER"/>
<accession>M3IAV0</accession>
<protein>
    <submittedName>
        <fullName evidence="1">Pyridoxine 5'-phosphate synthase family protein</fullName>
    </submittedName>
</protein>